<evidence type="ECO:0000313" key="17">
    <source>
        <dbReference type="EMBL" id="KAF8448726.1"/>
    </source>
</evidence>
<comment type="subcellular location">
    <subcellularLocation>
        <location evidence="2">Endoplasmic reticulum membrane</location>
        <topology evidence="2">Multi-pass membrane protein</topology>
    </subcellularLocation>
</comment>
<evidence type="ECO:0000256" key="2">
    <source>
        <dbReference type="ARBA" id="ARBA00004477"/>
    </source>
</evidence>
<dbReference type="PANTHER" id="PTHR12147:SF22">
    <property type="entry name" value="ENDOPLASMIC RETICULUM METALLOPEPTIDASE 1"/>
    <property type="match status" value="1"/>
</dbReference>
<keyword evidence="18" id="KW-1185">Reference proteome</keyword>
<feature type="transmembrane region" description="Helical" evidence="15">
    <location>
        <begin position="437"/>
        <end position="458"/>
    </location>
</feature>
<dbReference type="Proteomes" id="UP001194468">
    <property type="component" value="Unassembled WGS sequence"/>
</dbReference>
<keyword evidence="8" id="KW-0256">Endoplasmic reticulum</keyword>
<keyword evidence="9 14" id="KW-0862">Zinc</keyword>
<feature type="transmembrane region" description="Helical" evidence="15">
    <location>
        <begin position="401"/>
        <end position="425"/>
    </location>
</feature>
<keyword evidence="6 14" id="KW-0479">Metal-binding</keyword>
<dbReference type="GO" id="GO:0046872">
    <property type="term" value="F:metal ion binding"/>
    <property type="evidence" value="ECO:0007669"/>
    <property type="project" value="UniProtKB-KW"/>
</dbReference>
<keyword evidence="7 14" id="KW-0378">Hydrolase</keyword>
<feature type="domain" description="Peptidase M28" evidence="16">
    <location>
        <begin position="141"/>
        <end position="334"/>
    </location>
</feature>
<comment type="caution">
    <text evidence="17">The sequence shown here is derived from an EMBL/GenBank/DDBJ whole genome shotgun (WGS) entry which is preliminary data.</text>
</comment>
<feature type="transmembrane region" description="Helical" evidence="15">
    <location>
        <begin position="495"/>
        <end position="514"/>
    </location>
</feature>
<gene>
    <name evidence="17" type="ORF">L210DRAFT_959532</name>
</gene>
<dbReference type="FunFam" id="3.40.630.10:FF:000008">
    <property type="entry name" value="Endoplasmic reticulum metallopeptidase 1"/>
    <property type="match status" value="1"/>
</dbReference>
<evidence type="ECO:0000256" key="13">
    <source>
        <dbReference type="ARBA" id="ARBA00023180"/>
    </source>
</evidence>
<dbReference type="AlphaFoldDB" id="A0AAD4GJB1"/>
<dbReference type="Gene3D" id="3.40.630.10">
    <property type="entry name" value="Zn peptidases"/>
    <property type="match status" value="1"/>
</dbReference>
<feature type="transmembrane region" description="Helical" evidence="15">
    <location>
        <begin position="470"/>
        <end position="489"/>
    </location>
</feature>
<feature type="transmembrane region" description="Helical" evidence="15">
    <location>
        <begin position="363"/>
        <end position="389"/>
    </location>
</feature>
<evidence type="ECO:0000256" key="11">
    <source>
        <dbReference type="ARBA" id="ARBA00023049"/>
    </source>
</evidence>
<evidence type="ECO:0000256" key="5">
    <source>
        <dbReference type="ARBA" id="ARBA00022692"/>
    </source>
</evidence>
<evidence type="ECO:0000313" key="18">
    <source>
        <dbReference type="Proteomes" id="UP001194468"/>
    </source>
</evidence>
<dbReference type="EC" id="3.4.-.-" evidence="14"/>
<sequence length="891" mass="97777">MDSNWPSQRWGPIRSTLALAPLFLALPLYTLYHLSTLPTPNVYPYDPQTGLAHPSEATILSYAKYLSEDIGYRTPGTREHAEADAWMVRKAEEIKQLCEEFVNKEEGRKLECEVWRQEGSGSHRFDMMNARLYKTYVNLSNIIIRISDGTERGKASAVLINSHLDSTLPSPGAADDGLAVGVMLECARVLVETKGWEPTYSIIFLFNNAEESLQDGSHLFSTQHPLASTVRAVVNLEAAGTTGRELLFQATSEEMIEAYSHVPRPHGTIFANEIFSSGVLLSDTDFRQFEYYLNVTGLDMAVVGNSYMYHMRGDLVENIQPGVAQHMAENSLALLRFLSSDASPIPRLEHGFARPRTVFFSNLGLFTVYSFTTGKIMYVTLLGASFYLVRTTGVKRVWTAFGAVVSAFVGALIGANGVALVMANILHKGMSWFKAEYFPVVLYGPAAIVGALISQLPFSKAGSNQTLEKPMLAALLLFQSGLAAVGQLFNIGSSVAPFLGATGMFVAFGVDALLAQSRRTSDANHASKENGADKATEKRALDGTTQSDVSLWTYAVAMVIPLTTGTQLLSALLIVFVPLTGRIGGDAPSEFIIASMVTVLGAFTISFVVPFAHRFGPARLRHALVLAILALGVAMAFFYNQAPFDRKHQKRLFVIHMEDLGTQEQHLHIAAADGAPGFVELVHDIADEFGADNIPPKPITMDDYNNDWDSLYPFSAFLSPYKVDLPLDPAYAAPWPPEERFSVTAVNDTIDELAGTRKFTLRIDHPGIIWTVIAFDAHVLEWTLDNNPPDEFARHHIKEASFYGTDTWTVSMTIKHPSARGEESATISKGPALKIDFVGIQEKRMWPGKRAESDGSQAMKLFQAFDTWIDEKTGGAVDAMLLGCIRGESVI</sequence>
<reference evidence="17" key="1">
    <citation type="submission" date="2019-10" db="EMBL/GenBank/DDBJ databases">
        <authorList>
            <consortium name="DOE Joint Genome Institute"/>
            <person name="Kuo A."/>
            <person name="Miyauchi S."/>
            <person name="Kiss E."/>
            <person name="Drula E."/>
            <person name="Kohler A."/>
            <person name="Sanchez-Garcia M."/>
            <person name="Andreopoulos B."/>
            <person name="Barry K.W."/>
            <person name="Bonito G."/>
            <person name="Buee M."/>
            <person name="Carver A."/>
            <person name="Chen C."/>
            <person name="Cichocki N."/>
            <person name="Clum A."/>
            <person name="Culley D."/>
            <person name="Crous P.W."/>
            <person name="Fauchery L."/>
            <person name="Girlanda M."/>
            <person name="Hayes R."/>
            <person name="Keri Z."/>
            <person name="LaButti K."/>
            <person name="Lipzen A."/>
            <person name="Lombard V."/>
            <person name="Magnuson J."/>
            <person name="Maillard F."/>
            <person name="Morin E."/>
            <person name="Murat C."/>
            <person name="Nolan M."/>
            <person name="Ohm R."/>
            <person name="Pangilinan J."/>
            <person name="Pereira M."/>
            <person name="Perotto S."/>
            <person name="Peter M."/>
            <person name="Riley R."/>
            <person name="Sitrit Y."/>
            <person name="Stielow B."/>
            <person name="Szollosi G."/>
            <person name="Zifcakova L."/>
            <person name="Stursova M."/>
            <person name="Spatafora J.W."/>
            <person name="Tedersoo L."/>
            <person name="Vaario L.-M."/>
            <person name="Yamada A."/>
            <person name="Yan M."/>
            <person name="Wang P."/>
            <person name="Xu J."/>
            <person name="Bruns T."/>
            <person name="Baldrian P."/>
            <person name="Vilgalys R."/>
            <person name="Henrissat B."/>
            <person name="Grigoriev I.V."/>
            <person name="Hibbett D."/>
            <person name="Nagy L.G."/>
            <person name="Martin F.M."/>
        </authorList>
    </citation>
    <scope>NUCLEOTIDE SEQUENCE</scope>
    <source>
        <strain evidence="17">BED1</strain>
    </source>
</reference>
<evidence type="ECO:0000256" key="15">
    <source>
        <dbReference type="SAM" id="Phobius"/>
    </source>
</evidence>
<name>A0AAD4GJB1_BOLED</name>
<evidence type="ECO:0000256" key="4">
    <source>
        <dbReference type="ARBA" id="ARBA00022670"/>
    </source>
</evidence>
<feature type="transmembrane region" description="Helical" evidence="15">
    <location>
        <begin position="591"/>
        <end position="611"/>
    </location>
</feature>
<accession>A0AAD4GJB1</accession>
<evidence type="ECO:0000256" key="9">
    <source>
        <dbReference type="ARBA" id="ARBA00022833"/>
    </source>
</evidence>
<comment type="cofactor">
    <cofactor evidence="1">
        <name>Zn(2+)</name>
        <dbReference type="ChEBI" id="CHEBI:29105"/>
    </cofactor>
</comment>
<dbReference type="InterPro" id="IPR007484">
    <property type="entry name" value="Peptidase_M28"/>
</dbReference>
<dbReference type="GO" id="GO:0005789">
    <property type="term" value="C:endoplasmic reticulum membrane"/>
    <property type="evidence" value="ECO:0007669"/>
    <property type="project" value="UniProtKB-SubCell"/>
</dbReference>
<keyword evidence="10 15" id="KW-1133">Transmembrane helix</keyword>
<keyword evidence="13" id="KW-0325">Glycoprotein</keyword>
<evidence type="ECO:0000256" key="12">
    <source>
        <dbReference type="ARBA" id="ARBA00023136"/>
    </source>
</evidence>
<dbReference type="PANTHER" id="PTHR12147">
    <property type="entry name" value="METALLOPEPTIDASE M28 FAMILY MEMBER"/>
    <property type="match status" value="1"/>
</dbReference>
<protein>
    <recommendedName>
        <fullName evidence="14">Peptide hydrolase</fullName>
        <ecNumber evidence="14">3.4.-.-</ecNumber>
    </recommendedName>
</protein>
<organism evidence="17 18">
    <name type="scientific">Boletus edulis BED1</name>
    <dbReference type="NCBI Taxonomy" id="1328754"/>
    <lineage>
        <taxon>Eukaryota</taxon>
        <taxon>Fungi</taxon>
        <taxon>Dikarya</taxon>
        <taxon>Basidiomycota</taxon>
        <taxon>Agaricomycotina</taxon>
        <taxon>Agaricomycetes</taxon>
        <taxon>Agaricomycetidae</taxon>
        <taxon>Boletales</taxon>
        <taxon>Boletineae</taxon>
        <taxon>Boletaceae</taxon>
        <taxon>Boletoideae</taxon>
        <taxon>Boletus</taxon>
    </lineage>
</organism>
<reference evidence="17" key="2">
    <citation type="journal article" date="2020" name="Nat. Commun.">
        <title>Large-scale genome sequencing of mycorrhizal fungi provides insights into the early evolution of symbiotic traits.</title>
        <authorList>
            <person name="Miyauchi S."/>
            <person name="Kiss E."/>
            <person name="Kuo A."/>
            <person name="Drula E."/>
            <person name="Kohler A."/>
            <person name="Sanchez-Garcia M."/>
            <person name="Morin E."/>
            <person name="Andreopoulos B."/>
            <person name="Barry K.W."/>
            <person name="Bonito G."/>
            <person name="Buee M."/>
            <person name="Carver A."/>
            <person name="Chen C."/>
            <person name="Cichocki N."/>
            <person name="Clum A."/>
            <person name="Culley D."/>
            <person name="Crous P.W."/>
            <person name="Fauchery L."/>
            <person name="Girlanda M."/>
            <person name="Hayes R.D."/>
            <person name="Keri Z."/>
            <person name="LaButti K."/>
            <person name="Lipzen A."/>
            <person name="Lombard V."/>
            <person name="Magnuson J."/>
            <person name="Maillard F."/>
            <person name="Murat C."/>
            <person name="Nolan M."/>
            <person name="Ohm R.A."/>
            <person name="Pangilinan J."/>
            <person name="Pereira M.F."/>
            <person name="Perotto S."/>
            <person name="Peter M."/>
            <person name="Pfister S."/>
            <person name="Riley R."/>
            <person name="Sitrit Y."/>
            <person name="Stielow J.B."/>
            <person name="Szollosi G."/>
            <person name="Zifcakova L."/>
            <person name="Stursova M."/>
            <person name="Spatafora J.W."/>
            <person name="Tedersoo L."/>
            <person name="Vaario L.M."/>
            <person name="Yamada A."/>
            <person name="Yan M."/>
            <person name="Wang P."/>
            <person name="Xu J."/>
            <person name="Bruns T."/>
            <person name="Baldrian P."/>
            <person name="Vilgalys R."/>
            <person name="Dunand C."/>
            <person name="Henrissat B."/>
            <person name="Grigoriev I.V."/>
            <person name="Hibbett D."/>
            <person name="Nagy L.G."/>
            <person name="Martin F.M."/>
        </authorList>
    </citation>
    <scope>NUCLEOTIDE SEQUENCE</scope>
    <source>
        <strain evidence="17">BED1</strain>
    </source>
</reference>
<keyword evidence="11" id="KW-0482">Metalloprotease</keyword>
<keyword evidence="4 14" id="KW-0645">Protease</keyword>
<evidence type="ECO:0000256" key="14">
    <source>
        <dbReference type="RuleBase" id="RU361240"/>
    </source>
</evidence>
<dbReference type="GO" id="GO:0006508">
    <property type="term" value="P:proteolysis"/>
    <property type="evidence" value="ECO:0007669"/>
    <property type="project" value="UniProtKB-KW"/>
</dbReference>
<dbReference type="Pfam" id="PF04389">
    <property type="entry name" value="Peptidase_M28"/>
    <property type="match status" value="1"/>
</dbReference>
<evidence type="ECO:0000256" key="6">
    <source>
        <dbReference type="ARBA" id="ARBA00022723"/>
    </source>
</evidence>
<dbReference type="EMBL" id="WHUW01000003">
    <property type="protein sequence ID" value="KAF8448726.1"/>
    <property type="molecule type" value="Genomic_DNA"/>
</dbReference>
<dbReference type="SUPFAM" id="SSF53187">
    <property type="entry name" value="Zn-dependent exopeptidases"/>
    <property type="match status" value="1"/>
</dbReference>
<evidence type="ECO:0000256" key="1">
    <source>
        <dbReference type="ARBA" id="ARBA00001947"/>
    </source>
</evidence>
<feature type="transmembrane region" description="Helical" evidence="15">
    <location>
        <begin position="623"/>
        <end position="642"/>
    </location>
</feature>
<keyword evidence="5 15" id="KW-0812">Transmembrane</keyword>
<proteinExistence type="inferred from homology"/>
<feature type="transmembrane region" description="Helical" evidence="15">
    <location>
        <begin position="551"/>
        <end position="579"/>
    </location>
</feature>
<evidence type="ECO:0000256" key="3">
    <source>
        <dbReference type="ARBA" id="ARBA00010918"/>
    </source>
</evidence>
<dbReference type="InterPro" id="IPR045175">
    <property type="entry name" value="M28_fam"/>
</dbReference>
<dbReference type="InterPro" id="IPR048024">
    <property type="entry name" value="Fxna-like_M28_dom"/>
</dbReference>
<keyword evidence="12 15" id="KW-0472">Membrane</keyword>
<evidence type="ECO:0000256" key="7">
    <source>
        <dbReference type="ARBA" id="ARBA00022801"/>
    </source>
</evidence>
<dbReference type="GO" id="GO:0008235">
    <property type="term" value="F:metalloexopeptidase activity"/>
    <property type="evidence" value="ECO:0007669"/>
    <property type="project" value="InterPro"/>
</dbReference>
<evidence type="ECO:0000256" key="8">
    <source>
        <dbReference type="ARBA" id="ARBA00022824"/>
    </source>
</evidence>
<evidence type="ECO:0000259" key="16">
    <source>
        <dbReference type="Pfam" id="PF04389"/>
    </source>
</evidence>
<evidence type="ECO:0000256" key="10">
    <source>
        <dbReference type="ARBA" id="ARBA00022989"/>
    </source>
</evidence>
<dbReference type="CDD" id="cd03875">
    <property type="entry name" value="M28_Fxna_like"/>
    <property type="match status" value="1"/>
</dbReference>
<comment type="similarity">
    <text evidence="3 14">Belongs to the peptidase M28 family.</text>
</comment>